<comment type="caution">
    <text evidence="3">The sequence shown here is derived from an EMBL/GenBank/DDBJ whole genome shotgun (WGS) entry which is preliminary data.</text>
</comment>
<dbReference type="SUPFAM" id="SSF53807">
    <property type="entry name" value="Helical backbone' metal receptor"/>
    <property type="match status" value="1"/>
</dbReference>
<accession>A0A839RLX6</accession>
<name>A0A839RLX6_9ACTN</name>
<dbReference type="PANTHER" id="PTHR30532:SF1">
    <property type="entry name" value="IRON(3+)-HYDROXAMATE-BINDING PROTEIN FHUD"/>
    <property type="match status" value="1"/>
</dbReference>
<dbReference type="OrthoDB" id="9793175at2"/>
<dbReference type="PANTHER" id="PTHR30532">
    <property type="entry name" value="IRON III DICITRATE-BINDING PERIPLASMIC PROTEIN"/>
    <property type="match status" value="1"/>
</dbReference>
<dbReference type="Gene3D" id="3.40.50.1980">
    <property type="entry name" value="Nitrogenase molybdenum iron protein domain"/>
    <property type="match status" value="2"/>
</dbReference>
<keyword evidence="1" id="KW-0813">Transport</keyword>
<protein>
    <submittedName>
        <fullName evidence="3">Iron complex transport system substrate-binding protein</fullName>
    </submittedName>
</protein>
<keyword evidence="2" id="KW-0732">Signal</keyword>
<dbReference type="InterPro" id="IPR006311">
    <property type="entry name" value="TAT_signal"/>
</dbReference>
<dbReference type="AlphaFoldDB" id="A0A839RLX6"/>
<gene>
    <name evidence="3" type="ORF">FHU29_001467</name>
</gene>
<dbReference type="PROSITE" id="PS51318">
    <property type="entry name" value="TAT"/>
    <property type="match status" value="1"/>
</dbReference>
<dbReference type="GO" id="GO:0030288">
    <property type="term" value="C:outer membrane-bounded periplasmic space"/>
    <property type="evidence" value="ECO:0007669"/>
    <property type="project" value="TreeGrafter"/>
</dbReference>
<keyword evidence="4" id="KW-1185">Reference proteome</keyword>
<evidence type="ECO:0000256" key="2">
    <source>
        <dbReference type="ARBA" id="ARBA00022729"/>
    </source>
</evidence>
<sequence length="328" mass="35231">MTITRASAPYSEARWNQLVDQLTRRDFMIGSASLAALLSACSVQQGDSDQGASATRTVTTALGTYDIPLEPRRVIAIDSRLDLEPAVSLQLPLVGYSYSEAERWVPVEGDLEVLTSPVNLEEVAALQPDLIICTDLGTEDPQWPREALMQIAPVLPLDFTLPWRESLTQLIGWLGISDTGKARAATAEYESKLEDIRGRHRRGLAEHKIALINYGSGGANGTAPSGIAAQVAHDLGIELYRPVEGKDPISPERYDLLAPADGLLVTTAVDGAPDRGTDVLWGEIPAVAAGAVIYSNGNVNFGSVYTASYCLDLFDDLLTRLNARGVNG</sequence>
<dbReference type="Proteomes" id="UP000567922">
    <property type="component" value="Unassembled WGS sequence"/>
</dbReference>
<reference evidence="3 4" key="1">
    <citation type="submission" date="2020-08" db="EMBL/GenBank/DDBJ databases">
        <title>Sequencing the genomes of 1000 actinobacteria strains.</title>
        <authorList>
            <person name="Klenk H.-P."/>
        </authorList>
    </citation>
    <scope>NUCLEOTIDE SEQUENCE [LARGE SCALE GENOMIC DNA]</scope>
    <source>
        <strain evidence="3 4">DSM 45258</strain>
    </source>
</reference>
<organism evidence="3 4">
    <name type="scientific">Hoyosella altamirensis</name>
    <dbReference type="NCBI Taxonomy" id="616997"/>
    <lineage>
        <taxon>Bacteria</taxon>
        <taxon>Bacillati</taxon>
        <taxon>Actinomycetota</taxon>
        <taxon>Actinomycetes</taxon>
        <taxon>Mycobacteriales</taxon>
        <taxon>Hoyosellaceae</taxon>
        <taxon>Hoyosella</taxon>
    </lineage>
</organism>
<dbReference type="EMBL" id="JACHWS010000001">
    <property type="protein sequence ID" value="MBB3037033.1"/>
    <property type="molecule type" value="Genomic_DNA"/>
</dbReference>
<evidence type="ECO:0000256" key="1">
    <source>
        <dbReference type="ARBA" id="ARBA00022448"/>
    </source>
</evidence>
<dbReference type="RefSeq" id="WP_064442147.1">
    <property type="nucleotide sequence ID" value="NZ_BDDI01000020.1"/>
</dbReference>
<dbReference type="InterPro" id="IPR051313">
    <property type="entry name" value="Bact_iron-sidero_bind"/>
</dbReference>
<evidence type="ECO:0000313" key="4">
    <source>
        <dbReference type="Proteomes" id="UP000567922"/>
    </source>
</evidence>
<evidence type="ECO:0000313" key="3">
    <source>
        <dbReference type="EMBL" id="MBB3037033.1"/>
    </source>
</evidence>
<proteinExistence type="predicted"/>